<evidence type="ECO:0000313" key="11">
    <source>
        <dbReference type="Proteomes" id="UP000241964"/>
    </source>
</evidence>
<evidence type="ECO:0000256" key="5">
    <source>
        <dbReference type="ARBA" id="ARBA00023239"/>
    </source>
</evidence>
<name>A0A2P8GC13_9BACT</name>
<comment type="similarity">
    <text evidence="2">Belongs to the polysaccharide lyase 8 family.</text>
</comment>
<dbReference type="NCBIfam" id="TIGR04183">
    <property type="entry name" value="Por_Secre_tail"/>
    <property type="match status" value="1"/>
</dbReference>
<dbReference type="GO" id="GO:0006027">
    <property type="term" value="P:glycosaminoglycan catabolic process"/>
    <property type="evidence" value="ECO:0007669"/>
    <property type="project" value="InterPro"/>
</dbReference>
<organism evidence="10 11">
    <name type="scientific">Dyadobacter jiangsuensis</name>
    <dbReference type="NCBI Taxonomy" id="1591085"/>
    <lineage>
        <taxon>Bacteria</taxon>
        <taxon>Pseudomonadati</taxon>
        <taxon>Bacteroidota</taxon>
        <taxon>Cytophagia</taxon>
        <taxon>Cytophagales</taxon>
        <taxon>Spirosomataceae</taxon>
        <taxon>Dyadobacter</taxon>
    </lineage>
</organism>
<dbReference type="Gene3D" id="1.50.10.100">
    <property type="entry name" value="Chondroitin AC/alginate lyase"/>
    <property type="match status" value="1"/>
</dbReference>
<feature type="domain" description="Polysaccharide lyase family 8 central" evidence="7">
    <location>
        <begin position="706"/>
        <end position="990"/>
    </location>
</feature>
<dbReference type="GO" id="GO:0005576">
    <property type="term" value="C:extracellular region"/>
    <property type="evidence" value="ECO:0007669"/>
    <property type="project" value="InterPro"/>
</dbReference>
<keyword evidence="5" id="KW-0456">Lyase</keyword>
<feature type="domain" description="Secretion system C-terminal sorting" evidence="9">
    <location>
        <begin position="1280"/>
        <end position="1350"/>
    </location>
</feature>
<dbReference type="Gene3D" id="2.60.220.10">
    <property type="entry name" value="Polysaccharide lyase family 8-like, C-terminal"/>
    <property type="match status" value="1"/>
</dbReference>
<reference evidence="10 11" key="1">
    <citation type="submission" date="2018-03" db="EMBL/GenBank/DDBJ databases">
        <title>Genomic Encyclopedia of Archaeal and Bacterial Type Strains, Phase II (KMG-II): from individual species to whole genera.</title>
        <authorList>
            <person name="Goeker M."/>
        </authorList>
    </citation>
    <scope>NUCLEOTIDE SEQUENCE [LARGE SCALE GENOMIC DNA]</scope>
    <source>
        <strain evidence="10 11">DSM 29057</strain>
    </source>
</reference>
<dbReference type="InterPro" id="IPR014718">
    <property type="entry name" value="GH-type_carb-bd"/>
</dbReference>
<dbReference type="InterPro" id="IPR003159">
    <property type="entry name" value="Lyase_8_central_dom"/>
</dbReference>
<evidence type="ECO:0000256" key="6">
    <source>
        <dbReference type="SAM" id="SignalP"/>
    </source>
</evidence>
<dbReference type="InterPro" id="IPR008929">
    <property type="entry name" value="Chondroitin_lyas"/>
</dbReference>
<dbReference type="Proteomes" id="UP000241964">
    <property type="component" value="Unassembled WGS sequence"/>
</dbReference>
<proteinExistence type="inferred from homology"/>
<dbReference type="Pfam" id="PF18962">
    <property type="entry name" value="Por_Secre_tail"/>
    <property type="match status" value="1"/>
</dbReference>
<dbReference type="PANTHER" id="PTHR37322">
    <property type="match status" value="1"/>
</dbReference>
<keyword evidence="11" id="KW-1185">Reference proteome</keyword>
<evidence type="ECO:0000256" key="1">
    <source>
        <dbReference type="ARBA" id="ARBA00001913"/>
    </source>
</evidence>
<dbReference type="InterPro" id="IPR015177">
    <property type="entry name" value="Lyase_catalyt"/>
</dbReference>
<feature type="signal peptide" evidence="6">
    <location>
        <begin position="1"/>
        <end position="21"/>
    </location>
</feature>
<gene>
    <name evidence="10" type="ORF">CLV60_103376</name>
</gene>
<evidence type="ECO:0000313" key="10">
    <source>
        <dbReference type="EMBL" id="PSL31510.1"/>
    </source>
</evidence>
<dbReference type="Pfam" id="PF02278">
    <property type="entry name" value="Lyase_8"/>
    <property type="match status" value="1"/>
</dbReference>
<dbReference type="GO" id="GO:0016837">
    <property type="term" value="F:carbon-oxygen lyase activity, acting on polysaccharides"/>
    <property type="evidence" value="ECO:0007669"/>
    <property type="project" value="UniProtKB-ARBA"/>
</dbReference>
<dbReference type="GO" id="GO:0005975">
    <property type="term" value="P:carbohydrate metabolic process"/>
    <property type="evidence" value="ECO:0007669"/>
    <property type="project" value="InterPro"/>
</dbReference>
<keyword evidence="6" id="KW-0732">Signal</keyword>
<dbReference type="InterPro" id="IPR026444">
    <property type="entry name" value="Secre_tail"/>
</dbReference>
<evidence type="ECO:0000259" key="9">
    <source>
        <dbReference type="Pfam" id="PF18962"/>
    </source>
</evidence>
<dbReference type="InterPro" id="IPR039174">
    <property type="entry name" value="Chondroitin_ABC_lyase"/>
</dbReference>
<dbReference type="SUPFAM" id="SSF49863">
    <property type="entry name" value="Hyaluronate lyase-like, C-terminal domain"/>
    <property type="match status" value="1"/>
</dbReference>
<feature type="chain" id="PRO_5015140786" evidence="6">
    <location>
        <begin position="22"/>
        <end position="1352"/>
    </location>
</feature>
<comment type="subunit">
    <text evidence="3">Monomer.</text>
</comment>
<dbReference type="GO" id="GO:0030246">
    <property type="term" value="F:carbohydrate binding"/>
    <property type="evidence" value="ECO:0007669"/>
    <property type="project" value="InterPro"/>
</dbReference>
<evidence type="ECO:0000259" key="7">
    <source>
        <dbReference type="Pfam" id="PF02278"/>
    </source>
</evidence>
<feature type="domain" description="Lyase catalytic" evidence="8">
    <location>
        <begin position="543"/>
        <end position="683"/>
    </location>
</feature>
<dbReference type="Pfam" id="PF09093">
    <property type="entry name" value="Lyase_catalyt"/>
    <property type="match status" value="1"/>
</dbReference>
<evidence type="ECO:0000259" key="8">
    <source>
        <dbReference type="Pfam" id="PF09093"/>
    </source>
</evidence>
<comment type="caution">
    <text evidence="10">The sequence shown here is derived from an EMBL/GenBank/DDBJ whole genome shotgun (WGS) entry which is preliminary data.</text>
</comment>
<dbReference type="RefSeq" id="WP_170118737.1">
    <property type="nucleotide sequence ID" value="NZ_PYAS01000003.1"/>
</dbReference>
<dbReference type="InterPro" id="IPR011013">
    <property type="entry name" value="Gal_mutarotase_sf_dom"/>
</dbReference>
<sequence length="1352" mass="146608">MKRRVVLFFALFLLVSSGGFAQVYIDSTHFNWSRIESADPVAPLVTSDADNGDGVADGAMVLKTAATTPALQGVQYQLGGTAALGQVLNLETKYYQIGASYLKFKMQVYNNTDNVVLAQTGDFTTATGVVGTGTLSYTFTTASVGDQITVRFLRSDDLNPVRSAGIDYLKINTKFARMTPPVVVGQLMIDEENFNWSRIENANPVAAIVKNDQDNGDGLGDGALQIKGTANTPAVQGIQYMLGGTPVEYEKLDLEIKYYANSTSYTNFRMQVYNVTDDAILAETATLGVTGVAAGTVAPVFAASLTYYFTQASVGDQIAVRFVRKDDLNPVRIVAIDYLKVNSKFTNMLPICKPDFSFDLPLTAATPTEISDLETIRNSLFNQLYTSVPPTTEEVNTALAQYDLLNIQATGTDITGTPVTAPGQFAFLATFARYLKFNPSDTAVGHKASNAVWYLAKQNCNNTNAALTFYNFPRFSRPAIFLNDYLSPKVKALFGNTLSTETALFQYIFDENYDFATTATKGAINTDVIYLDLDVLFAYADWFDTNDEKIRYLKTIKRFLERFVIHTNGKADGLKKDGSGFHHGSAYDGYMYAFSTAATVIKSLENTVFQIDLASYTRFRDAIYAQSIYSSDSGIIPLSMTGRNPQTRTTSLAASTLAKLAISGGKILGLSTADPILAGNYNRKYGVNSEFNLNTVTPFEEGYIQFNYGNLGVYRKNNWVATSRGFSRELFGAEIYIKQNRFGRYQSYGTLDIAYPGNTVTGNGFDLAGWDWNFNPGATTIVLPWDSLGAEKSRVDELNTYSFAGSLVLKQAGKAVLSKTMGESGLFAMRFKERGDLGFGTTYGPPTHNATFEFTKTYFAIEDYIICLGSGIKNNDVNHPTVTTLSQRLNNNANDLFVNGAVKSSQSAEAFAGSGPNWVLDNYKTGYYIAPGSGTLKIRNSLQQSPYQNQEFPSDSLIATNGSNNYRLAYLDHGTAPVDNAYQFVCLPGSDTARMAQFSQAMQDEQTRPFTVHANTPAAQIIEHRSSKTWAYALPLANASIDSGIVASNDTPCLVMYRGVNNSYSQILLSISNPDMGTSPSTPKTVRLKLRYEWTLSGDPNAAIVSSDSTGTVIDFVLADGFPVEVTLTAVCAPVQVTIADVYAMNPTVDLKNTIYLGYGPASLTTTATAAGAQGYAYSWNTGQRTQAISVSQAGTYTATVSYAGVCEAKASVNIGVLDVRCGNGNDKVMICHNGKTICVAPAAVEAHLGHGDSLGSCGAGARLGVSADEEIKLASSIAVYPNPAPEKFYITVPKLEANAAVTLYNARGEAVRTFRLANVRQEVSLKGLPTGMYLVNIRNGNQTTVKKIIKH</sequence>
<keyword evidence="4" id="KW-0106">Calcium</keyword>
<dbReference type="Gene3D" id="2.70.98.10">
    <property type="match status" value="1"/>
</dbReference>
<accession>A0A2P8GC13</accession>
<protein>
    <submittedName>
        <fullName evidence="10">Putative secreted protein (Por secretion system target)</fullName>
    </submittedName>
</protein>
<evidence type="ECO:0000256" key="2">
    <source>
        <dbReference type="ARBA" id="ARBA00006699"/>
    </source>
</evidence>
<dbReference type="SUPFAM" id="SSF48230">
    <property type="entry name" value="Chondroitin AC/alginate lyase"/>
    <property type="match status" value="1"/>
</dbReference>
<comment type="cofactor">
    <cofactor evidence="1">
        <name>Ca(2+)</name>
        <dbReference type="ChEBI" id="CHEBI:29108"/>
    </cofactor>
</comment>
<dbReference type="PANTHER" id="PTHR37322:SF3">
    <property type="entry name" value="CHONDROITIN SULFATE ABC EXOLYASE"/>
    <property type="match status" value="1"/>
</dbReference>
<dbReference type="SUPFAM" id="SSF74650">
    <property type="entry name" value="Galactose mutarotase-like"/>
    <property type="match status" value="1"/>
</dbReference>
<evidence type="ECO:0000256" key="3">
    <source>
        <dbReference type="ARBA" id="ARBA00011245"/>
    </source>
</evidence>
<dbReference type="InterPro" id="IPR011071">
    <property type="entry name" value="Lyase_8-like_C"/>
</dbReference>
<evidence type="ECO:0000256" key="4">
    <source>
        <dbReference type="ARBA" id="ARBA00022837"/>
    </source>
</evidence>
<dbReference type="EMBL" id="PYAS01000003">
    <property type="protein sequence ID" value="PSL31510.1"/>
    <property type="molecule type" value="Genomic_DNA"/>
</dbReference>